<feature type="compositionally biased region" description="Basic and acidic residues" evidence="1">
    <location>
        <begin position="1"/>
        <end position="10"/>
    </location>
</feature>
<evidence type="ECO:0000256" key="1">
    <source>
        <dbReference type="SAM" id="MobiDB-lite"/>
    </source>
</evidence>
<accession>A0A0A9CTC5</accession>
<dbReference type="PANTHER" id="PTHR47270">
    <property type="entry name" value="PROTEIN MLP1-LIKE"/>
    <property type="match status" value="1"/>
</dbReference>
<name>A0A0A9CTC5_ARUDO</name>
<protein>
    <submittedName>
        <fullName evidence="2">Uncharacterized protein</fullName>
    </submittedName>
</protein>
<reference evidence="2" key="2">
    <citation type="journal article" date="2015" name="Data Brief">
        <title>Shoot transcriptome of the giant reed, Arundo donax.</title>
        <authorList>
            <person name="Barrero R.A."/>
            <person name="Guerrero F.D."/>
            <person name="Moolhuijzen P."/>
            <person name="Goolsby J.A."/>
            <person name="Tidwell J."/>
            <person name="Bellgard S.E."/>
            <person name="Bellgard M.I."/>
        </authorList>
    </citation>
    <scope>NUCLEOTIDE SEQUENCE</scope>
    <source>
        <tissue evidence="2">Shoot tissue taken approximately 20 cm above the soil surface</tissue>
    </source>
</reference>
<sequence length="179" mass="20580">MQAKLVRLESDLSASEASHVHEAELKNELSRTKRSNSEYQRKIQSLEQENEDLTRRVQLMEKGFEQMSHIKEEKLGKQETGGDNQAATQSKIQLLETKLAVALEENKMYRAQQKSPMPEGQSSGGDGQESNTDRILQLEGELRDMKERLLNMSLQYAEVEAQRERLVMELKAAKKGRWF</sequence>
<evidence type="ECO:0000313" key="2">
    <source>
        <dbReference type="EMBL" id="JAD76605.1"/>
    </source>
</evidence>
<dbReference type="AlphaFoldDB" id="A0A0A9CTC5"/>
<feature type="compositionally biased region" description="Basic and acidic residues" evidence="1">
    <location>
        <begin position="18"/>
        <end position="41"/>
    </location>
</feature>
<dbReference type="EMBL" id="GBRH01221290">
    <property type="protein sequence ID" value="JAD76605.1"/>
    <property type="molecule type" value="Transcribed_RNA"/>
</dbReference>
<organism evidence="2">
    <name type="scientific">Arundo donax</name>
    <name type="common">Giant reed</name>
    <name type="synonym">Donax arundinaceus</name>
    <dbReference type="NCBI Taxonomy" id="35708"/>
    <lineage>
        <taxon>Eukaryota</taxon>
        <taxon>Viridiplantae</taxon>
        <taxon>Streptophyta</taxon>
        <taxon>Embryophyta</taxon>
        <taxon>Tracheophyta</taxon>
        <taxon>Spermatophyta</taxon>
        <taxon>Magnoliopsida</taxon>
        <taxon>Liliopsida</taxon>
        <taxon>Poales</taxon>
        <taxon>Poaceae</taxon>
        <taxon>PACMAD clade</taxon>
        <taxon>Arundinoideae</taxon>
        <taxon>Arundineae</taxon>
        <taxon>Arundo</taxon>
    </lineage>
</organism>
<proteinExistence type="predicted"/>
<dbReference type="PANTHER" id="PTHR47270:SF3">
    <property type="entry name" value="HYPOTETICAL PROTEIN"/>
    <property type="match status" value="1"/>
</dbReference>
<reference evidence="2" key="1">
    <citation type="submission" date="2014-09" db="EMBL/GenBank/DDBJ databases">
        <authorList>
            <person name="Magalhaes I.L.F."/>
            <person name="Oliveira U."/>
            <person name="Santos F.R."/>
            <person name="Vidigal T.H.D.A."/>
            <person name="Brescovit A.D."/>
            <person name="Santos A.J."/>
        </authorList>
    </citation>
    <scope>NUCLEOTIDE SEQUENCE</scope>
    <source>
        <tissue evidence="2">Shoot tissue taken approximately 20 cm above the soil surface</tissue>
    </source>
</reference>
<feature type="region of interest" description="Disordered" evidence="1">
    <location>
        <begin position="110"/>
        <end position="131"/>
    </location>
</feature>
<feature type="region of interest" description="Disordered" evidence="1">
    <location>
        <begin position="1"/>
        <end position="54"/>
    </location>
</feature>